<dbReference type="EMBL" id="QPFP01000073">
    <property type="protein sequence ID" value="TEB23830.1"/>
    <property type="molecule type" value="Genomic_DNA"/>
</dbReference>
<evidence type="ECO:0000313" key="3">
    <source>
        <dbReference type="EMBL" id="TEB23830.1"/>
    </source>
</evidence>
<evidence type="ECO:0000313" key="4">
    <source>
        <dbReference type="Proteomes" id="UP000298030"/>
    </source>
</evidence>
<keyword evidence="2" id="KW-1133">Transmembrane helix</keyword>
<gene>
    <name evidence="3" type="ORF">FA13DRAFT_1397801</name>
</gene>
<name>A0A4Y7SPN3_COPMI</name>
<protein>
    <submittedName>
        <fullName evidence="3">Uncharacterized protein</fullName>
    </submittedName>
</protein>
<accession>A0A4Y7SPN3</accession>
<feature type="compositionally biased region" description="Basic and acidic residues" evidence="1">
    <location>
        <begin position="90"/>
        <end position="99"/>
    </location>
</feature>
<organism evidence="3 4">
    <name type="scientific">Coprinellus micaceus</name>
    <name type="common">Glistening ink-cap mushroom</name>
    <name type="synonym">Coprinus micaceus</name>
    <dbReference type="NCBI Taxonomy" id="71717"/>
    <lineage>
        <taxon>Eukaryota</taxon>
        <taxon>Fungi</taxon>
        <taxon>Dikarya</taxon>
        <taxon>Basidiomycota</taxon>
        <taxon>Agaricomycotina</taxon>
        <taxon>Agaricomycetes</taxon>
        <taxon>Agaricomycetidae</taxon>
        <taxon>Agaricales</taxon>
        <taxon>Agaricineae</taxon>
        <taxon>Psathyrellaceae</taxon>
        <taxon>Coprinellus</taxon>
    </lineage>
</organism>
<comment type="caution">
    <text evidence="3">The sequence shown here is derived from an EMBL/GenBank/DDBJ whole genome shotgun (WGS) entry which is preliminary data.</text>
</comment>
<evidence type="ECO:0000256" key="1">
    <source>
        <dbReference type="SAM" id="MobiDB-lite"/>
    </source>
</evidence>
<evidence type="ECO:0000256" key="2">
    <source>
        <dbReference type="SAM" id="Phobius"/>
    </source>
</evidence>
<proteinExistence type="predicted"/>
<keyword evidence="4" id="KW-1185">Reference proteome</keyword>
<dbReference type="Proteomes" id="UP000298030">
    <property type="component" value="Unassembled WGS sequence"/>
</dbReference>
<feature type="region of interest" description="Disordered" evidence="1">
    <location>
        <begin position="83"/>
        <end position="128"/>
    </location>
</feature>
<dbReference type="AlphaFoldDB" id="A0A4Y7SPN3"/>
<reference evidence="3 4" key="1">
    <citation type="journal article" date="2019" name="Nat. Ecol. Evol.">
        <title>Megaphylogeny resolves global patterns of mushroom evolution.</title>
        <authorList>
            <person name="Varga T."/>
            <person name="Krizsan K."/>
            <person name="Foldi C."/>
            <person name="Dima B."/>
            <person name="Sanchez-Garcia M."/>
            <person name="Sanchez-Ramirez S."/>
            <person name="Szollosi G.J."/>
            <person name="Szarkandi J.G."/>
            <person name="Papp V."/>
            <person name="Albert L."/>
            <person name="Andreopoulos W."/>
            <person name="Angelini C."/>
            <person name="Antonin V."/>
            <person name="Barry K.W."/>
            <person name="Bougher N.L."/>
            <person name="Buchanan P."/>
            <person name="Buyck B."/>
            <person name="Bense V."/>
            <person name="Catcheside P."/>
            <person name="Chovatia M."/>
            <person name="Cooper J."/>
            <person name="Damon W."/>
            <person name="Desjardin D."/>
            <person name="Finy P."/>
            <person name="Geml J."/>
            <person name="Haridas S."/>
            <person name="Hughes K."/>
            <person name="Justo A."/>
            <person name="Karasinski D."/>
            <person name="Kautmanova I."/>
            <person name="Kiss B."/>
            <person name="Kocsube S."/>
            <person name="Kotiranta H."/>
            <person name="LaButti K.M."/>
            <person name="Lechner B.E."/>
            <person name="Liimatainen K."/>
            <person name="Lipzen A."/>
            <person name="Lukacs Z."/>
            <person name="Mihaltcheva S."/>
            <person name="Morgado L.N."/>
            <person name="Niskanen T."/>
            <person name="Noordeloos M.E."/>
            <person name="Ohm R.A."/>
            <person name="Ortiz-Santana B."/>
            <person name="Ovrebo C."/>
            <person name="Racz N."/>
            <person name="Riley R."/>
            <person name="Savchenko A."/>
            <person name="Shiryaev A."/>
            <person name="Soop K."/>
            <person name="Spirin V."/>
            <person name="Szebenyi C."/>
            <person name="Tomsovsky M."/>
            <person name="Tulloss R.E."/>
            <person name="Uehling J."/>
            <person name="Grigoriev I.V."/>
            <person name="Vagvolgyi C."/>
            <person name="Papp T."/>
            <person name="Martin F.M."/>
            <person name="Miettinen O."/>
            <person name="Hibbett D.S."/>
            <person name="Nagy L.G."/>
        </authorList>
    </citation>
    <scope>NUCLEOTIDE SEQUENCE [LARGE SCALE GENOMIC DNA]</scope>
    <source>
        <strain evidence="3 4">FP101781</strain>
    </source>
</reference>
<sequence>MHFSLTDCGVSRTGSAALTPVIVSGPLTTYVSFMWVLTIFKPRSSKCRDRCVPDFTIRSGLTRVMTTMTIRLSRAIEICSQTRTWSQNPEQRRPMEPRGRQYLSTEIPYTDTSRGSPRRPVSPDPAHG</sequence>
<keyword evidence="2" id="KW-0812">Transmembrane</keyword>
<feature type="transmembrane region" description="Helical" evidence="2">
    <location>
        <begin position="20"/>
        <end position="40"/>
    </location>
</feature>
<keyword evidence="2" id="KW-0472">Membrane</keyword>